<protein>
    <submittedName>
        <fullName evidence="1">Uncharacterized protein</fullName>
    </submittedName>
</protein>
<proteinExistence type="predicted"/>
<evidence type="ECO:0000313" key="4">
    <source>
        <dbReference type="Proteomes" id="UP000317257"/>
    </source>
</evidence>
<sequence>MCPTLIDGAAVDVSGYPCSVAAVDERETASFSPTVRIRSVRGREWPRSQLTAIRGDGLIAAWCSAAPVIGSHSNE</sequence>
<dbReference type="EMBL" id="SBHS01000021">
    <property type="protein sequence ID" value="TWU73097.1"/>
    <property type="molecule type" value="Genomic_DNA"/>
</dbReference>
<dbReference type="Proteomes" id="UP000243498">
    <property type="component" value="Unassembled WGS sequence"/>
</dbReference>
<accession>A0A5C6G7P9</accession>
<accession>A0A167KHX9</accession>
<evidence type="ECO:0000313" key="2">
    <source>
        <dbReference type="EMBL" id="TWU73097.1"/>
    </source>
</evidence>
<name>A0A167KHX9_METRR</name>
<evidence type="ECO:0000313" key="1">
    <source>
        <dbReference type="EMBL" id="OAA51761.1"/>
    </source>
</evidence>
<evidence type="ECO:0000313" key="3">
    <source>
        <dbReference type="Proteomes" id="UP000243498"/>
    </source>
</evidence>
<dbReference type="AlphaFoldDB" id="A0A167KHX9"/>
<keyword evidence="3" id="KW-1185">Reference proteome</keyword>
<reference evidence="2" key="3">
    <citation type="journal article" date="2019" name="Microbiol. Resour. Announc.">
        <title>Genome Sequence of Metarhizium rileyi, a Microbial Control Agent for Lepidoptera.</title>
        <authorList>
            <person name="Binneck E."/>
            <person name="Lastra C.C.L."/>
            <person name="Sosa-Gomez D.R."/>
        </authorList>
    </citation>
    <scope>NUCLEOTIDE SEQUENCE</scope>
    <source>
        <strain evidence="2">Cep018-CH2</strain>
    </source>
</reference>
<dbReference type="Proteomes" id="UP000317257">
    <property type="component" value="Unassembled WGS sequence"/>
</dbReference>
<organism evidence="1 3">
    <name type="scientific">Metarhizium rileyi (strain RCEF 4871)</name>
    <name type="common">Nomuraea rileyi</name>
    <dbReference type="NCBI Taxonomy" id="1649241"/>
    <lineage>
        <taxon>Eukaryota</taxon>
        <taxon>Fungi</taxon>
        <taxon>Dikarya</taxon>
        <taxon>Ascomycota</taxon>
        <taxon>Pezizomycotina</taxon>
        <taxon>Sordariomycetes</taxon>
        <taxon>Hypocreomycetidae</taxon>
        <taxon>Hypocreales</taxon>
        <taxon>Clavicipitaceae</taxon>
        <taxon>Metarhizium</taxon>
    </lineage>
</organism>
<comment type="caution">
    <text evidence="1">The sequence shown here is derived from an EMBL/GenBank/DDBJ whole genome shotgun (WGS) entry which is preliminary data.</text>
</comment>
<dbReference type="EMBL" id="AZHC01000001">
    <property type="protein sequence ID" value="OAA51761.1"/>
    <property type="molecule type" value="Genomic_DNA"/>
</dbReference>
<reference evidence="1 3" key="1">
    <citation type="journal article" date="2016" name="Genome Biol. Evol.">
        <title>Divergent and convergent evolution of fungal pathogenicity.</title>
        <authorList>
            <person name="Shang Y."/>
            <person name="Xiao G."/>
            <person name="Zheng P."/>
            <person name="Cen K."/>
            <person name="Zhan S."/>
            <person name="Wang C."/>
        </authorList>
    </citation>
    <scope>NUCLEOTIDE SEQUENCE [LARGE SCALE GENOMIC DNA]</scope>
    <source>
        <strain evidence="1 3">RCEF 4871</strain>
    </source>
</reference>
<reference evidence="4" key="2">
    <citation type="submission" date="2018-12" db="EMBL/GenBank/DDBJ databases">
        <title>The complete genome of Metarhizium rileyi, a key fungal pathogen of Lepidoptera.</title>
        <authorList>
            <person name="Binneck E."/>
            <person name="Lastra C.C.L."/>
            <person name="Sosa-Gomez D.R."/>
        </authorList>
    </citation>
    <scope>NUCLEOTIDE SEQUENCE [LARGE SCALE GENOMIC DNA]</scope>
    <source>
        <strain evidence="4">Cep018-CH2</strain>
    </source>
</reference>
<gene>
    <name evidence="2" type="ORF">ED733_004386</name>
    <name evidence="1" type="ORF">NOR_00354</name>
</gene>